<sequence>MAVISPHILSLSWRFTAQLVGRLANANIGLIAAGVAFYAMFAVFPGVSATIAIWTAFADANTIRTYLAVADNFIPPQAWNLLYAQIQSWLISTNSSIGWGTIVSLAITLFSARAGVGALVLGLNVIHGVKPRNTIWSLFFAYFMTMALVAVMIVALATIVAVPVFLNVLPFHSNPALMALTNLMLSGLPWAAMFLLMLTVLGILYRYGPRKMGRPREKLFTLGAVIATLVWGAASYGLTFYLSNFASYSKLYGSIGAVIALLLWLYLSAFAILFGAAFNAELRKERTGSTKPLPEQTE</sequence>
<keyword evidence="8" id="KW-1185">Reference proteome</keyword>
<dbReference type="NCBIfam" id="TIGR00765">
    <property type="entry name" value="yihY_not_rbn"/>
    <property type="match status" value="1"/>
</dbReference>
<protein>
    <submittedName>
        <fullName evidence="7">YihY/virulence factor BrkB family protein</fullName>
    </submittedName>
</protein>
<gene>
    <name evidence="7" type="ORF">VSX56_03255</name>
</gene>
<keyword evidence="2" id="KW-1003">Cell membrane</keyword>
<evidence type="ECO:0000256" key="3">
    <source>
        <dbReference type="ARBA" id="ARBA00022692"/>
    </source>
</evidence>
<accession>A0ABV1SCZ1</accession>
<evidence type="ECO:0000256" key="4">
    <source>
        <dbReference type="ARBA" id="ARBA00022989"/>
    </source>
</evidence>
<dbReference type="EMBL" id="JAYWLC010000002">
    <property type="protein sequence ID" value="MER5170782.1"/>
    <property type="molecule type" value="Genomic_DNA"/>
</dbReference>
<comment type="caution">
    <text evidence="7">The sequence shown here is derived from an EMBL/GenBank/DDBJ whole genome shotgun (WGS) entry which is preliminary data.</text>
</comment>
<keyword evidence="5 6" id="KW-0472">Membrane</keyword>
<dbReference type="PANTHER" id="PTHR30213:SF0">
    <property type="entry name" value="UPF0761 MEMBRANE PROTEIN YIHY"/>
    <property type="match status" value="1"/>
</dbReference>
<organism evidence="7 8">
    <name type="scientific">Thioclava kandeliae</name>
    <dbReference type="NCBI Taxonomy" id="3070818"/>
    <lineage>
        <taxon>Bacteria</taxon>
        <taxon>Pseudomonadati</taxon>
        <taxon>Pseudomonadota</taxon>
        <taxon>Alphaproteobacteria</taxon>
        <taxon>Rhodobacterales</taxon>
        <taxon>Paracoccaceae</taxon>
        <taxon>Thioclava</taxon>
    </lineage>
</organism>
<evidence type="ECO:0000313" key="8">
    <source>
        <dbReference type="Proteomes" id="UP001438953"/>
    </source>
</evidence>
<dbReference type="Proteomes" id="UP001438953">
    <property type="component" value="Unassembled WGS sequence"/>
</dbReference>
<evidence type="ECO:0000256" key="5">
    <source>
        <dbReference type="ARBA" id="ARBA00023136"/>
    </source>
</evidence>
<dbReference type="PIRSF" id="PIRSF035875">
    <property type="entry name" value="RNase_BN"/>
    <property type="match status" value="1"/>
</dbReference>
<feature type="transmembrane region" description="Helical" evidence="6">
    <location>
        <begin position="254"/>
        <end position="278"/>
    </location>
</feature>
<dbReference type="PANTHER" id="PTHR30213">
    <property type="entry name" value="INNER MEMBRANE PROTEIN YHJD"/>
    <property type="match status" value="1"/>
</dbReference>
<dbReference type="InterPro" id="IPR017039">
    <property type="entry name" value="Virul_fac_BrkB"/>
</dbReference>
<feature type="transmembrane region" description="Helical" evidence="6">
    <location>
        <begin position="135"/>
        <end position="168"/>
    </location>
</feature>
<evidence type="ECO:0000313" key="7">
    <source>
        <dbReference type="EMBL" id="MER5170782.1"/>
    </source>
</evidence>
<proteinExistence type="predicted"/>
<evidence type="ECO:0000256" key="1">
    <source>
        <dbReference type="ARBA" id="ARBA00004651"/>
    </source>
</evidence>
<feature type="transmembrane region" description="Helical" evidence="6">
    <location>
        <begin position="97"/>
        <end position="123"/>
    </location>
</feature>
<reference evidence="7 8" key="1">
    <citation type="submission" date="2024-01" db="EMBL/GenBank/DDBJ databases">
        <authorList>
            <person name="Deng Y."/>
            <person name="Su J."/>
        </authorList>
    </citation>
    <scope>NUCLEOTIDE SEQUENCE [LARGE SCALE GENOMIC DNA]</scope>
    <source>
        <strain evidence="7 8">CPCC 100088</strain>
    </source>
</reference>
<comment type="subcellular location">
    <subcellularLocation>
        <location evidence="1">Cell membrane</location>
        <topology evidence="1">Multi-pass membrane protein</topology>
    </subcellularLocation>
</comment>
<dbReference type="RefSeq" id="WP_339113607.1">
    <property type="nucleotide sequence ID" value="NZ_JAYWLC010000002.1"/>
</dbReference>
<evidence type="ECO:0000256" key="6">
    <source>
        <dbReference type="SAM" id="Phobius"/>
    </source>
</evidence>
<keyword evidence="4 6" id="KW-1133">Transmembrane helix</keyword>
<evidence type="ECO:0000256" key="2">
    <source>
        <dbReference type="ARBA" id="ARBA00022475"/>
    </source>
</evidence>
<reference evidence="7 8" key="2">
    <citation type="submission" date="2024-06" db="EMBL/GenBank/DDBJ databases">
        <title>Thioclava kandeliae sp. nov. from a rhizosphere soil sample of Kandelia candel in a mangrove.</title>
        <authorList>
            <person name="Mu T."/>
        </authorList>
    </citation>
    <scope>NUCLEOTIDE SEQUENCE [LARGE SCALE GENOMIC DNA]</scope>
    <source>
        <strain evidence="7 8">CPCC 100088</strain>
    </source>
</reference>
<feature type="transmembrane region" description="Helical" evidence="6">
    <location>
        <begin position="28"/>
        <end position="57"/>
    </location>
</feature>
<dbReference type="Pfam" id="PF03631">
    <property type="entry name" value="Virul_fac_BrkB"/>
    <property type="match status" value="1"/>
</dbReference>
<feature type="transmembrane region" description="Helical" evidence="6">
    <location>
        <begin position="219"/>
        <end position="242"/>
    </location>
</feature>
<keyword evidence="3 6" id="KW-0812">Transmembrane</keyword>
<name>A0ABV1SCZ1_9RHOB</name>